<gene>
    <name evidence="2" type="ORF">BDV95DRAFT_229560</name>
</gene>
<organism evidence="2 3">
    <name type="scientific">Massariosphaeria phaeospora</name>
    <dbReference type="NCBI Taxonomy" id="100035"/>
    <lineage>
        <taxon>Eukaryota</taxon>
        <taxon>Fungi</taxon>
        <taxon>Dikarya</taxon>
        <taxon>Ascomycota</taxon>
        <taxon>Pezizomycotina</taxon>
        <taxon>Dothideomycetes</taxon>
        <taxon>Pleosporomycetidae</taxon>
        <taxon>Pleosporales</taxon>
        <taxon>Pleosporales incertae sedis</taxon>
        <taxon>Massariosphaeria</taxon>
    </lineage>
</organism>
<sequence length="307" mass="34293">MQRQLTHPTKAGNMPRGTQPRTASRIAKKASKKASKKAHQKEIQRKTPTRTAKDKPMIYVTDEIPAEVTDMANASRSTADYRRCLEKMYRAMKDLRRYRLDTLLTNAARAFLAKPEARVLIKTSIEDYAVPGVLEVFGQEGEIDIEDAVERLLNIPECQPGDFPGIYVIIGLPETRSGSVSDVQVVLYVGSSKKRIISRAEAHEIPSKTKREFQKQCNTHLGPHAWIKTFVVMRLPEGGQEKEEEAALTLFMEQLGTRAPPNRYTGCPQGWRDMDSNGLIQISGAVGTNRSEPLGGTPLSTKRQFGK</sequence>
<name>A0A7C8ICZ3_9PLEO</name>
<dbReference type="EMBL" id="JAADJZ010000003">
    <property type="protein sequence ID" value="KAF2876557.1"/>
    <property type="molecule type" value="Genomic_DNA"/>
</dbReference>
<keyword evidence="3" id="KW-1185">Reference proteome</keyword>
<proteinExistence type="predicted"/>
<feature type="compositionally biased region" description="Basic and acidic residues" evidence="1">
    <location>
        <begin position="40"/>
        <end position="52"/>
    </location>
</feature>
<evidence type="ECO:0000313" key="2">
    <source>
        <dbReference type="EMBL" id="KAF2876557.1"/>
    </source>
</evidence>
<feature type="compositionally biased region" description="Polar residues" evidence="1">
    <location>
        <begin position="298"/>
        <end position="307"/>
    </location>
</feature>
<evidence type="ECO:0000313" key="3">
    <source>
        <dbReference type="Proteomes" id="UP000481861"/>
    </source>
</evidence>
<feature type="region of interest" description="Disordered" evidence="1">
    <location>
        <begin position="1"/>
        <end position="52"/>
    </location>
</feature>
<reference evidence="2 3" key="1">
    <citation type="submission" date="2020-01" db="EMBL/GenBank/DDBJ databases">
        <authorList>
            <consortium name="DOE Joint Genome Institute"/>
            <person name="Haridas S."/>
            <person name="Albert R."/>
            <person name="Binder M."/>
            <person name="Bloem J."/>
            <person name="Labutti K."/>
            <person name="Salamov A."/>
            <person name="Andreopoulos B."/>
            <person name="Baker S.E."/>
            <person name="Barry K."/>
            <person name="Bills G."/>
            <person name="Bluhm B.H."/>
            <person name="Cannon C."/>
            <person name="Castanera R."/>
            <person name="Culley D.E."/>
            <person name="Daum C."/>
            <person name="Ezra D."/>
            <person name="Gonzalez J.B."/>
            <person name="Henrissat B."/>
            <person name="Kuo A."/>
            <person name="Liang C."/>
            <person name="Lipzen A."/>
            <person name="Lutzoni F."/>
            <person name="Magnuson J."/>
            <person name="Mondo S."/>
            <person name="Nolan M."/>
            <person name="Ohm R."/>
            <person name="Pangilinan J."/>
            <person name="Park H.-J.H."/>
            <person name="Ramirez L."/>
            <person name="Alfaro M."/>
            <person name="Sun H."/>
            <person name="Tritt A."/>
            <person name="Yoshinaga Y."/>
            <person name="Zwiers L.-H.L."/>
            <person name="Turgeon B.G."/>
            <person name="Goodwin S.B."/>
            <person name="Spatafora J.W."/>
            <person name="Crous P.W."/>
            <person name="Grigoriev I.V."/>
        </authorList>
    </citation>
    <scope>NUCLEOTIDE SEQUENCE [LARGE SCALE GENOMIC DNA]</scope>
    <source>
        <strain evidence="2 3">CBS 611.86</strain>
    </source>
</reference>
<feature type="region of interest" description="Disordered" evidence="1">
    <location>
        <begin position="285"/>
        <end position="307"/>
    </location>
</feature>
<protein>
    <submittedName>
        <fullName evidence="2">Uncharacterized protein</fullName>
    </submittedName>
</protein>
<comment type="caution">
    <text evidence="2">The sequence shown here is derived from an EMBL/GenBank/DDBJ whole genome shotgun (WGS) entry which is preliminary data.</text>
</comment>
<accession>A0A7C8ICZ3</accession>
<dbReference type="Proteomes" id="UP000481861">
    <property type="component" value="Unassembled WGS sequence"/>
</dbReference>
<evidence type="ECO:0000256" key="1">
    <source>
        <dbReference type="SAM" id="MobiDB-lite"/>
    </source>
</evidence>
<feature type="compositionally biased region" description="Basic residues" evidence="1">
    <location>
        <begin position="26"/>
        <end position="39"/>
    </location>
</feature>
<dbReference type="AlphaFoldDB" id="A0A7C8ICZ3"/>